<dbReference type="EMBL" id="SPUK01000005">
    <property type="protein sequence ID" value="TQV96947.1"/>
    <property type="molecule type" value="Genomic_DNA"/>
</dbReference>
<comment type="caution">
    <text evidence="1">The sequence shown here is derived from an EMBL/GenBank/DDBJ whole genome shotgun (WGS) entry which is preliminary data.</text>
</comment>
<dbReference type="AlphaFoldDB" id="A0A545V5F3"/>
<organism evidence="1 2">
    <name type="scientific">Cordyceps javanica</name>
    <dbReference type="NCBI Taxonomy" id="43265"/>
    <lineage>
        <taxon>Eukaryota</taxon>
        <taxon>Fungi</taxon>
        <taxon>Dikarya</taxon>
        <taxon>Ascomycota</taxon>
        <taxon>Pezizomycotina</taxon>
        <taxon>Sordariomycetes</taxon>
        <taxon>Hypocreomycetidae</taxon>
        <taxon>Hypocreales</taxon>
        <taxon>Cordycipitaceae</taxon>
        <taxon>Cordyceps</taxon>
    </lineage>
</organism>
<proteinExistence type="predicted"/>
<protein>
    <submittedName>
        <fullName evidence="1">Uncharacterized protein</fullName>
    </submittedName>
</protein>
<evidence type="ECO:0000313" key="2">
    <source>
        <dbReference type="Proteomes" id="UP000315783"/>
    </source>
</evidence>
<reference evidence="1 2" key="1">
    <citation type="journal article" date="2019" name="Appl. Microbiol. Biotechnol.">
        <title>Genome sequence of Isaria javanica and comparative genome analysis insights into family S53 peptidase evolution in fungal entomopathogens.</title>
        <authorList>
            <person name="Lin R."/>
            <person name="Zhang X."/>
            <person name="Xin B."/>
            <person name="Zou M."/>
            <person name="Gao Y."/>
            <person name="Qin F."/>
            <person name="Hu Q."/>
            <person name="Xie B."/>
            <person name="Cheng X."/>
        </authorList>
    </citation>
    <scope>NUCLEOTIDE SEQUENCE [LARGE SCALE GENOMIC DNA]</scope>
    <source>
        <strain evidence="1 2">IJ1G</strain>
    </source>
</reference>
<name>A0A545V5F3_9HYPO</name>
<accession>A0A545V5F3</accession>
<keyword evidence="2" id="KW-1185">Reference proteome</keyword>
<sequence>MSGRGRRPERLDRPSVLAGLGDFRVDGCRYAGSQAKSGSANCLTGQYSIPGWTGGKKIERPDGHDKRWCRKCGARAALGVGGRRKHLCQVTGELRGRTGRSRWVLDREMDEDGDETSKD</sequence>
<evidence type="ECO:0000313" key="1">
    <source>
        <dbReference type="EMBL" id="TQV96947.1"/>
    </source>
</evidence>
<dbReference type="Proteomes" id="UP000315783">
    <property type="component" value="Unassembled WGS sequence"/>
</dbReference>
<gene>
    <name evidence="1" type="ORF">IF1G_04187</name>
</gene>